<name>A0A397J1H3_9GLOM</name>
<dbReference type="Proteomes" id="UP000266861">
    <property type="component" value="Unassembled WGS sequence"/>
</dbReference>
<evidence type="ECO:0000313" key="3">
    <source>
        <dbReference type="Proteomes" id="UP000266861"/>
    </source>
</evidence>
<feature type="transmembrane region" description="Helical" evidence="1">
    <location>
        <begin position="77"/>
        <end position="99"/>
    </location>
</feature>
<keyword evidence="1" id="KW-1133">Transmembrane helix</keyword>
<proteinExistence type="predicted"/>
<keyword evidence="1" id="KW-0472">Membrane</keyword>
<accession>A0A397J1H3</accession>
<evidence type="ECO:0000256" key="1">
    <source>
        <dbReference type="SAM" id="Phobius"/>
    </source>
</evidence>
<evidence type="ECO:0000313" key="2">
    <source>
        <dbReference type="EMBL" id="RHZ82149.1"/>
    </source>
</evidence>
<sequence>MVAITPIFGRENAIPLTTGKVLLLQIIPHFMERKSGEFNIVILWNLDFGHDDSDNNDGDDDNDDDDDDGDDGEVSGFGGYLVVFFVIICWDVMTGLFGYRLCWMAERYYDGFIWLSFMLGRQKDIMMGLLGYRLCWDGRKIL</sequence>
<dbReference type="EMBL" id="PQFF01000106">
    <property type="protein sequence ID" value="RHZ82149.1"/>
    <property type="molecule type" value="Genomic_DNA"/>
</dbReference>
<reference evidence="2 3" key="1">
    <citation type="submission" date="2018-08" db="EMBL/GenBank/DDBJ databases">
        <title>Genome and evolution of the arbuscular mycorrhizal fungus Diversispora epigaea (formerly Glomus versiforme) and its bacterial endosymbionts.</title>
        <authorList>
            <person name="Sun X."/>
            <person name="Fei Z."/>
            <person name="Harrison M."/>
        </authorList>
    </citation>
    <scope>NUCLEOTIDE SEQUENCE [LARGE SCALE GENOMIC DNA]</scope>
    <source>
        <strain evidence="2 3">IT104</strain>
    </source>
</reference>
<comment type="caution">
    <text evidence="2">The sequence shown here is derived from an EMBL/GenBank/DDBJ whole genome shotgun (WGS) entry which is preliminary data.</text>
</comment>
<organism evidence="2 3">
    <name type="scientific">Diversispora epigaea</name>
    <dbReference type="NCBI Taxonomy" id="1348612"/>
    <lineage>
        <taxon>Eukaryota</taxon>
        <taxon>Fungi</taxon>
        <taxon>Fungi incertae sedis</taxon>
        <taxon>Mucoromycota</taxon>
        <taxon>Glomeromycotina</taxon>
        <taxon>Glomeromycetes</taxon>
        <taxon>Diversisporales</taxon>
        <taxon>Diversisporaceae</taxon>
        <taxon>Diversispora</taxon>
    </lineage>
</organism>
<gene>
    <name evidence="2" type="ORF">Glove_114g52</name>
</gene>
<keyword evidence="1" id="KW-0812">Transmembrane</keyword>
<keyword evidence="3" id="KW-1185">Reference proteome</keyword>
<protein>
    <submittedName>
        <fullName evidence="2">Uncharacterized protein</fullName>
    </submittedName>
</protein>
<dbReference type="AlphaFoldDB" id="A0A397J1H3"/>